<dbReference type="GeneID" id="5022736"/>
<evidence type="ECO:0000313" key="2">
    <source>
        <dbReference type="EMBL" id="CAK69554.1"/>
    </source>
</evidence>
<sequence>MQKCCQFKICVPTFLQQLFVEKRLQFIRLNINQFKVPYRQGIFKLGVALIGQSIKIILFYFQIISYTQELSSVFSDQVQQLIHFLGDPFTFLEIFNICQLLVLEVSVLYLQILQNLICMIILMAIFYLFLFCQDFYLQTKNHYDGIIQFHISNIYHFWKFYKIYEIFKICIGFTKIFQITTKIQIILDQYFSYFYPLLLAFGQFYLIYYYKKSKSTLFLSKPIHFKDFGFWFTSYSYNYQHWEFYKFLLVNGLICIIIMIDANAVIKGVFSYSLLIIHTKVCQDNNIYYHKQMNRFEIQLNIISIIILISHSLFSIQDQDSIYKNLILIFINSIFILGGVFMILHLWKLNSKYIRRMCCKVFETLGQFNQIFISYNMFQAHSSGSIKLRKK</sequence>
<keyword evidence="1" id="KW-0812">Transmembrane</keyword>
<name>A0CFI7_PARTE</name>
<dbReference type="AlphaFoldDB" id="A0CFI7"/>
<feature type="transmembrane region" description="Helical" evidence="1">
    <location>
        <begin position="298"/>
        <end position="316"/>
    </location>
</feature>
<proteinExistence type="predicted"/>
<evidence type="ECO:0000313" key="3">
    <source>
        <dbReference type="Proteomes" id="UP000000600"/>
    </source>
</evidence>
<dbReference type="Proteomes" id="UP000000600">
    <property type="component" value="Unassembled WGS sequence"/>
</dbReference>
<dbReference type="InParanoid" id="A0CFI7"/>
<dbReference type="EMBL" id="CT868070">
    <property type="protein sequence ID" value="CAK69554.1"/>
    <property type="molecule type" value="Genomic_DNA"/>
</dbReference>
<dbReference type="KEGG" id="ptm:GSPATT00037993001"/>
<accession>A0CFI7</accession>
<reference evidence="2 3" key="1">
    <citation type="journal article" date="2006" name="Nature">
        <title>Global trends of whole-genome duplications revealed by the ciliate Paramecium tetraurelia.</title>
        <authorList>
            <consortium name="Genoscope"/>
            <person name="Aury J.-M."/>
            <person name="Jaillon O."/>
            <person name="Duret L."/>
            <person name="Noel B."/>
            <person name="Jubin C."/>
            <person name="Porcel B.M."/>
            <person name="Segurens B."/>
            <person name="Daubin V."/>
            <person name="Anthouard V."/>
            <person name="Aiach N."/>
            <person name="Arnaiz O."/>
            <person name="Billaut A."/>
            <person name="Beisson J."/>
            <person name="Blanc I."/>
            <person name="Bouhouche K."/>
            <person name="Camara F."/>
            <person name="Duharcourt S."/>
            <person name="Guigo R."/>
            <person name="Gogendeau D."/>
            <person name="Katinka M."/>
            <person name="Keller A.-M."/>
            <person name="Kissmehl R."/>
            <person name="Klotz C."/>
            <person name="Koll F."/>
            <person name="Le Moue A."/>
            <person name="Lepere C."/>
            <person name="Malinsky S."/>
            <person name="Nowacki M."/>
            <person name="Nowak J.K."/>
            <person name="Plattner H."/>
            <person name="Poulain J."/>
            <person name="Ruiz F."/>
            <person name="Serrano V."/>
            <person name="Zagulski M."/>
            <person name="Dessen P."/>
            <person name="Betermier M."/>
            <person name="Weissenbach J."/>
            <person name="Scarpelli C."/>
            <person name="Schachter V."/>
            <person name="Sperling L."/>
            <person name="Meyer E."/>
            <person name="Cohen J."/>
            <person name="Wincker P."/>
        </authorList>
    </citation>
    <scope>NUCLEOTIDE SEQUENCE [LARGE SCALE GENOMIC DNA]</scope>
    <source>
        <strain evidence="2 3">Stock d4-2</strain>
    </source>
</reference>
<organism evidence="2 3">
    <name type="scientific">Paramecium tetraurelia</name>
    <dbReference type="NCBI Taxonomy" id="5888"/>
    <lineage>
        <taxon>Eukaryota</taxon>
        <taxon>Sar</taxon>
        <taxon>Alveolata</taxon>
        <taxon>Ciliophora</taxon>
        <taxon>Intramacronucleata</taxon>
        <taxon>Oligohymenophorea</taxon>
        <taxon>Peniculida</taxon>
        <taxon>Parameciidae</taxon>
        <taxon>Paramecium</taxon>
    </lineage>
</organism>
<feature type="transmembrane region" description="Helical" evidence="1">
    <location>
        <begin position="190"/>
        <end position="210"/>
    </location>
</feature>
<feature type="transmembrane region" description="Helical" evidence="1">
    <location>
        <begin position="42"/>
        <end position="61"/>
    </location>
</feature>
<keyword evidence="1" id="KW-0472">Membrane</keyword>
<keyword evidence="3" id="KW-1185">Reference proteome</keyword>
<feature type="transmembrane region" description="Helical" evidence="1">
    <location>
        <begin position="108"/>
        <end position="130"/>
    </location>
</feature>
<evidence type="ECO:0008006" key="4">
    <source>
        <dbReference type="Google" id="ProtNLM"/>
    </source>
</evidence>
<protein>
    <recommendedName>
        <fullName evidence="4">Transmembrane protein</fullName>
    </recommendedName>
</protein>
<feature type="transmembrane region" description="Helical" evidence="1">
    <location>
        <begin position="244"/>
        <end position="277"/>
    </location>
</feature>
<dbReference type="HOGENOM" id="CLU_706885_0_0_1"/>
<dbReference type="RefSeq" id="XP_001436951.1">
    <property type="nucleotide sequence ID" value="XM_001436914.1"/>
</dbReference>
<evidence type="ECO:0000256" key="1">
    <source>
        <dbReference type="SAM" id="Phobius"/>
    </source>
</evidence>
<gene>
    <name evidence="2" type="ORF">GSPATT00037993001</name>
</gene>
<keyword evidence="1" id="KW-1133">Transmembrane helix</keyword>
<feature type="transmembrane region" description="Helical" evidence="1">
    <location>
        <begin position="322"/>
        <end position="347"/>
    </location>
</feature>